<dbReference type="EMBL" id="QFOI01000023">
    <property type="protein sequence ID" value="PZP51702.1"/>
    <property type="molecule type" value="Genomic_DNA"/>
</dbReference>
<dbReference type="Pfam" id="PF00403">
    <property type="entry name" value="HMA"/>
    <property type="match status" value="1"/>
</dbReference>
<evidence type="ECO:0000313" key="3">
    <source>
        <dbReference type="EMBL" id="PZP51702.1"/>
    </source>
</evidence>
<feature type="chain" id="PRO_5016077715" description="HMA domain-containing protein" evidence="1">
    <location>
        <begin position="22"/>
        <end position="111"/>
    </location>
</feature>
<dbReference type="Proteomes" id="UP000249645">
    <property type="component" value="Unassembled WGS sequence"/>
</dbReference>
<protein>
    <recommendedName>
        <fullName evidence="2">HMA domain-containing protein</fullName>
    </recommendedName>
</protein>
<dbReference type="InterPro" id="IPR006121">
    <property type="entry name" value="HMA_dom"/>
</dbReference>
<evidence type="ECO:0000313" key="4">
    <source>
        <dbReference type="Proteomes" id="UP000249645"/>
    </source>
</evidence>
<dbReference type="Gene3D" id="3.30.70.100">
    <property type="match status" value="1"/>
</dbReference>
<feature type="signal peptide" evidence="1">
    <location>
        <begin position="1"/>
        <end position="21"/>
    </location>
</feature>
<evidence type="ECO:0000256" key="1">
    <source>
        <dbReference type="SAM" id="SignalP"/>
    </source>
</evidence>
<proteinExistence type="predicted"/>
<keyword evidence="1" id="KW-0732">Signal</keyword>
<gene>
    <name evidence="3" type="ORF">DI598_02515</name>
</gene>
<accession>A0A2W5H8H4</accession>
<reference evidence="3 4" key="1">
    <citation type="submission" date="2017-11" db="EMBL/GenBank/DDBJ databases">
        <title>Infants hospitalized years apart are colonized by the same room-sourced microbial strains.</title>
        <authorList>
            <person name="Brooks B."/>
            <person name="Olm M.R."/>
            <person name="Firek B.A."/>
            <person name="Baker R."/>
            <person name="Thomas B.C."/>
            <person name="Morowitz M.J."/>
            <person name="Banfield J.F."/>
        </authorList>
    </citation>
    <scope>NUCLEOTIDE SEQUENCE [LARGE SCALE GENOMIC DNA]</scope>
    <source>
        <strain evidence="3">S2_009_000_R2_76</strain>
    </source>
</reference>
<evidence type="ECO:0000259" key="2">
    <source>
        <dbReference type="PROSITE" id="PS50846"/>
    </source>
</evidence>
<dbReference type="InterPro" id="IPR036163">
    <property type="entry name" value="HMA_dom_sf"/>
</dbReference>
<dbReference type="AlphaFoldDB" id="A0A2W5H8H4"/>
<feature type="domain" description="HMA" evidence="2">
    <location>
        <begin position="23"/>
        <end position="88"/>
    </location>
</feature>
<dbReference type="GO" id="GO:0046872">
    <property type="term" value="F:metal ion binding"/>
    <property type="evidence" value="ECO:0007669"/>
    <property type="project" value="InterPro"/>
</dbReference>
<comment type="caution">
    <text evidence="3">The sequence shown here is derived from an EMBL/GenBank/DDBJ whole genome shotgun (WGS) entry which is preliminary data.</text>
</comment>
<name>A0A2W5H8H4_9SPHI</name>
<dbReference type="PROSITE" id="PS50846">
    <property type="entry name" value="HMA_2"/>
    <property type="match status" value="1"/>
</dbReference>
<organism evidence="3 4">
    <name type="scientific">Pseudopedobacter saltans</name>
    <dbReference type="NCBI Taxonomy" id="151895"/>
    <lineage>
        <taxon>Bacteria</taxon>
        <taxon>Pseudomonadati</taxon>
        <taxon>Bacteroidota</taxon>
        <taxon>Sphingobacteriia</taxon>
        <taxon>Sphingobacteriales</taxon>
        <taxon>Sphingobacteriaceae</taxon>
        <taxon>Pseudopedobacter</taxon>
    </lineage>
</organism>
<dbReference type="SUPFAM" id="SSF55008">
    <property type="entry name" value="HMA, heavy metal-associated domain"/>
    <property type="match status" value="1"/>
</dbReference>
<sequence>MKKIKSLMLLAGITCSLSLFAQKTTENIKVAGNCGMCKKKIEKAAKIPGVESAVWDKKTKELALTYDAGKTTSEKVQTSIANAGYDTEKVKAPDAAYGKLDECCQYDRKKD</sequence>